<dbReference type="GO" id="GO:0005886">
    <property type="term" value="C:plasma membrane"/>
    <property type="evidence" value="ECO:0007669"/>
    <property type="project" value="UniProtKB-SubCell"/>
</dbReference>
<keyword evidence="3" id="KW-1003">Cell membrane</keyword>
<comment type="subcellular location">
    <subcellularLocation>
        <location evidence="1">Cell membrane</location>
        <topology evidence="1">Multi-pass membrane protein</topology>
    </subcellularLocation>
</comment>
<dbReference type="PANTHER" id="PTHR34584:SF1">
    <property type="entry name" value="NA(+)_H(+) ANTIPORTER SUBUNIT E1"/>
    <property type="match status" value="1"/>
</dbReference>
<organism evidence="7 8">
    <name type="scientific">Corynebacterium amycolatum</name>
    <dbReference type="NCBI Taxonomy" id="43765"/>
    <lineage>
        <taxon>Bacteria</taxon>
        <taxon>Bacillati</taxon>
        <taxon>Actinomycetota</taxon>
        <taxon>Actinomycetes</taxon>
        <taxon>Mycobacteriales</taxon>
        <taxon>Corynebacteriaceae</taxon>
        <taxon>Corynebacterium</taxon>
    </lineage>
</organism>
<dbReference type="EMBL" id="JASOOY020000007">
    <property type="protein sequence ID" value="MEO3716396.1"/>
    <property type="molecule type" value="Genomic_DNA"/>
</dbReference>
<dbReference type="GO" id="GO:0008324">
    <property type="term" value="F:monoatomic cation transmembrane transporter activity"/>
    <property type="evidence" value="ECO:0007669"/>
    <property type="project" value="InterPro"/>
</dbReference>
<accession>A0AAW9SXJ5</accession>
<reference evidence="7" key="2">
    <citation type="submission" date="2024-05" db="EMBL/GenBank/DDBJ databases">
        <authorList>
            <person name="Wolfe A."/>
        </authorList>
    </citation>
    <scope>NUCLEOTIDE SEQUENCE</scope>
    <source>
        <strain evidence="7">UMB1064</strain>
    </source>
</reference>
<comment type="similarity">
    <text evidence="2">Belongs to the CPA3 antiporters (TC 2.A.63) subunit E family.</text>
</comment>
<comment type="caution">
    <text evidence="7">The sequence shown here is derived from an EMBL/GenBank/DDBJ whole genome shotgun (WGS) entry which is preliminary data.</text>
</comment>
<keyword evidence="4" id="KW-0812">Transmembrane</keyword>
<evidence type="ECO:0000256" key="6">
    <source>
        <dbReference type="ARBA" id="ARBA00023136"/>
    </source>
</evidence>
<sequence>MKFLHVIRYSLWLVWQVVVAATDVVRDTLRPHQKQQPVLIGLPLRVKSDLEVTLFAESITMTPGTLVCGVRETDVGRLFIIHAIFGADLDALYDSLYDMEEHLVPSLRDVPRPKAFVFEEYSAGKFIDPDAVVGVAAEVDHGLPLPDGIASKGEDKGAHS</sequence>
<evidence type="ECO:0000256" key="5">
    <source>
        <dbReference type="ARBA" id="ARBA00022989"/>
    </source>
</evidence>
<dbReference type="InterPro" id="IPR002758">
    <property type="entry name" value="Cation_antiport_E"/>
</dbReference>
<evidence type="ECO:0000256" key="3">
    <source>
        <dbReference type="ARBA" id="ARBA00022475"/>
    </source>
</evidence>
<evidence type="ECO:0000256" key="2">
    <source>
        <dbReference type="ARBA" id="ARBA00006228"/>
    </source>
</evidence>
<keyword evidence="5" id="KW-1133">Transmembrane helix</keyword>
<name>A0AAW9SXJ5_CORAY</name>
<reference evidence="7" key="1">
    <citation type="submission" date="2023-05" db="EMBL/GenBank/DDBJ databases">
        <authorList>
            <person name="Du J."/>
        </authorList>
    </citation>
    <scope>NUCLEOTIDE SEQUENCE</scope>
    <source>
        <strain evidence="7">UMB1064</strain>
    </source>
</reference>
<evidence type="ECO:0000256" key="1">
    <source>
        <dbReference type="ARBA" id="ARBA00004651"/>
    </source>
</evidence>
<dbReference type="PANTHER" id="PTHR34584">
    <property type="entry name" value="NA(+)/H(+) ANTIPORTER SUBUNIT E1"/>
    <property type="match status" value="1"/>
</dbReference>
<evidence type="ECO:0000313" key="7">
    <source>
        <dbReference type="EMBL" id="MEO3716396.1"/>
    </source>
</evidence>
<evidence type="ECO:0000313" key="8">
    <source>
        <dbReference type="Proteomes" id="UP001223646"/>
    </source>
</evidence>
<proteinExistence type="inferred from homology"/>
<dbReference type="AlphaFoldDB" id="A0AAW9SXJ5"/>
<gene>
    <name evidence="7" type="ORF">QP460_002160</name>
</gene>
<dbReference type="Pfam" id="PF01899">
    <property type="entry name" value="MNHE"/>
    <property type="match status" value="1"/>
</dbReference>
<dbReference type="RefSeq" id="WP_070429236.1">
    <property type="nucleotide sequence ID" value="NZ_JASOMP010000037.1"/>
</dbReference>
<protein>
    <submittedName>
        <fullName evidence="7">Na+/H+ antiporter subunit E</fullName>
    </submittedName>
</protein>
<dbReference type="Proteomes" id="UP001223646">
    <property type="component" value="Unassembled WGS sequence"/>
</dbReference>
<keyword evidence="6" id="KW-0472">Membrane</keyword>
<evidence type="ECO:0000256" key="4">
    <source>
        <dbReference type="ARBA" id="ARBA00022692"/>
    </source>
</evidence>